<evidence type="ECO:0000256" key="1">
    <source>
        <dbReference type="SAM" id="Phobius"/>
    </source>
</evidence>
<keyword evidence="1" id="KW-1133">Transmembrane helix</keyword>
<proteinExistence type="predicted"/>
<protein>
    <submittedName>
        <fullName evidence="2">Uncharacterized protein</fullName>
    </submittedName>
</protein>
<keyword evidence="1" id="KW-0812">Transmembrane</keyword>
<keyword evidence="1" id="KW-0472">Membrane</keyword>
<reference evidence="2 3" key="1">
    <citation type="journal article" date="2015" name="Nature">
        <title>rRNA introns, odd ribosomes, and small enigmatic genomes across a large radiation of phyla.</title>
        <authorList>
            <person name="Brown C.T."/>
            <person name="Hug L.A."/>
            <person name="Thomas B.C."/>
            <person name="Sharon I."/>
            <person name="Castelle C.J."/>
            <person name="Singh A."/>
            <person name="Wilkins M.J."/>
            <person name="Williams K.H."/>
            <person name="Banfield J.F."/>
        </authorList>
    </citation>
    <scope>NUCLEOTIDE SEQUENCE [LARGE SCALE GENOMIC DNA]</scope>
</reference>
<organism evidence="2 3">
    <name type="scientific">Candidatus Roizmanbacteria bacterium GW2011_GWA1_41_13</name>
    <dbReference type="NCBI Taxonomy" id="1618474"/>
    <lineage>
        <taxon>Bacteria</taxon>
        <taxon>Candidatus Roizmaniibacteriota</taxon>
    </lineage>
</organism>
<dbReference type="AlphaFoldDB" id="A0A0G0UZZ5"/>
<name>A0A0G0UZZ5_9BACT</name>
<sequence>MSLALLRSTSSRDLRSRLRGSLRTGLRLANPPSAESDSKGGVSFMKAETIKIEPKIVLKGKSVDMTKKKTSTNSLAIIVGIALTILAGIGTGYALSRSKVKGVTVTKSGAKRIETEKVVGLLDATFKDEAEGILREGGIDGEGTHHLERDGGPSQNVYLTSSVVALDDYLNKKVKVWGETNTAQEAGWLMDVGKLELLE</sequence>
<dbReference type="EMBL" id="LCAN01000011">
    <property type="protein sequence ID" value="KKR94193.1"/>
    <property type="molecule type" value="Genomic_DNA"/>
</dbReference>
<evidence type="ECO:0000313" key="2">
    <source>
        <dbReference type="EMBL" id="KKR94193.1"/>
    </source>
</evidence>
<feature type="transmembrane region" description="Helical" evidence="1">
    <location>
        <begin position="75"/>
        <end position="95"/>
    </location>
</feature>
<gene>
    <name evidence="2" type="ORF">UU41_C0011G0020</name>
</gene>
<comment type="caution">
    <text evidence="2">The sequence shown here is derived from an EMBL/GenBank/DDBJ whole genome shotgun (WGS) entry which is preliminary data.</text>
</comment>
<accession>A0A0G0UZZ5</accession>
<dbReference type="Proteomes" id="UP000034961">
    <property type="component" value="Unassembled WGS sequence"/>
</dbReference>
<evidence type="ECO:0000313" key="3">
    <source>
        <dbReference type="Proteomes" id="UP000034961"/>
    </source>
</evidence>